<dbReference type="CDD" id="cd00086">
    <property type="entry name" value="homeodomain"/>
    <property type="match status" value="1"/>
</dbReference>
<evidence type="ECO:0000256" key="5">
    <source>
        <dbReference type="PROSITE-ProRule" id="PRU00108"/>
    </source>
</evidence>
<feature type="domain" description="Homeobox" evidence="8">
    <location>
        <begin position="103"/>
        <end position="149"/>
    </location>
</feature>
<keyword evidence="4 5" id="KW-0539">Nucleus</keyword>
<reference evidence="9" key="2">
    <citation type="submission" date="2025-08" db="UniProtKB">
        <authorList>
            <consortium name="Ensembl"/>
        </authorList>
    </citation>
    <scope>IDENTIFICATION</scope>
</reference>
<comment type="subcellular location">
    <subcellularLocation>
        <location evidence="5 6">Nucleus</location>
    </subcellularLocation>
</comment>
<evidence type="ECO:0000256" key="2">
    <source>
        <dbReference type="ARBA" id="ARBA00023125"/>
    </source>
</evidence>
<dbReference type="AlphaFoldDB" id="A0A803YH92"/>
<evidence type="ECO:0000256" key="6">
    <source>
        <dbReference type="RuleBase" id="RU000682"/>
    </source>
</evidence>
<feature type="compositionally biased region" description="Low complexity" evidence="7">
    <location>
        <begin position="56"/>
        <end position="68"/>
    </location>
</feature>
<organism evidence="9 10">
    <name type="scientific">Meleagris gallopavo</name>
    <name type="common">Wild turkey</name>
    <dbReference type="NCBI Taxonomy" id="9103"/>
    <lineage>
        <taxon>Eukaryota</taxon>
        <taxon>Metazoa</taxon>
        <taxon>Chordata</taxon>
        <taxon>Craniata</taxon>
        <taxon>Vertebrata</taxon>
        <taxon>Euteleostomi</taxon>
        <taxon>Archelosauria</taxon>
        <taxon>Archosauria</taxon>
        <taxon>Dinosauria</taxon>
        <taxon>Saurischia</taxon>
        <taxon>Theropoda</taxon>
        <taxon>Coelurosauria</taxon>
        <taxon>Aves</taxon>
        <taxon>Neognathae</taxon>
        <taxon>Galloanserae</taxon>
        <taxon>Galliformes</taxon>
        <taxon>Phasianidae</taxon>
        <taxon>Meleagridinae</taxon>
        <taxon>Meleagris</taxon>
    </lineage>
</organism>
<proteinExistence type="inferred from homology"/>
<feature type="DNA-binding region" description="Homeobox" evidence="5">
    <location>
        <begin position="105"/>
        <end position="150"/>
    </location>
</feature>
<feature type="region of interest" description="Disordered" evidence="7">
    <location>
        <begin position="160"/>
        <end position="188"/>
    </location>
</feature>
<feature type="compositionally biased region" description="Pro residues" evidence="7">
    <location>
        <begin position="1"/>
        <end position="16"/>
    </location>
</feature>
<dbReference type="GO" id="GO:0000981">
    <property type="term" value="F:DNA-binding transcription factor activity, RNA polymerase II-specific"/>
    <property type="evidence" value="ECO:0007669"/>
    <property type="project" value="TreeGrafter"/>
</dbReference>
<feature type="compositionally biased region" description="Low complexity" evidence="7">
    <location>
        <begin position="17"/>
        <end position="37"/>
    </location>
</feature>
<dbReference type="PROSITE" id="PS50071">
    <property type="entry name" value="HOMEOBOX_2"/>
    <property type="match status" value="1"/>
</dbReference>
<dbReference type="Ensembl" id="ENSMGAT00000025476.1">
    <property type="protein sequence ID" value="ENSMGAP00000031139.1"/>
    <property type="gene ID" value="ENSMGAG00000019822.1"/>
</dbReference>
<dbReference type="PANTHER" id="PTHR24327">
    <property type="entry name" value="HOMEOBOX PROTEIN"/>
    <property type="match status" value="1"/>
</dbReference>
<sequence length="335" mass="35950">MPPPRTPRRFPSPPSPTWAITAASTTSTPASPTGSPSPTTPIPQFNLNSIGAGGTYSPKSDYSYSPSYRQYGHFRDQQLPAQDAVSVKEEPEPEVRMVNGKPKKIRKPRTIYSSYQLAALQRRFQKAQYLALPERAELAAQLGLTQTQIFLPASGPKASLSGLSGHGDKPDLTGVTATPQPAPSHPRALPACRPAPAPLCRPWLALPNSTFLLLPWAMKQSGTTRQRADGARHPEGHPVWVTPPLPAPRPQRLTASPNAGTLPTADVPGRCPVMPGVMASHPRLRGNCTPRVQGPHGTRSVGDIQCCPHNTPVTPLTWALRCAMCCASPKYSPCS</sequence>
<evidence type="ECO:0000259" key="8">
    <source>
        <dbReference type="PROSITE" id="PS50071"/>
    </source>
</evidence>
<evidence type="ECO:0000256" key="1">
    <source>
        <dbReference type="ARBA" id="ARBA00007916"/>
    </source>
</evidence>
<keyword evidence="3 5" id="KW-0371">Homeobox</keyword>
<dbReference type="InterPro" id="IPR050460">
    <property type="entry name" value="Distal-less_Homeobox_TF"/>
</dbReference>
<accession>A0A803YH92</accession>
<feature type="compositionally biased region" description="Basic and acidic residues" evidence="7">
    <location>
        <begin position="227"/>
        <end position="236"/>
    </location>
</feature>
<reference evidence="9" key="1">
    <citation type="journal article" date="2010" name="PLoS Biol.">
        <title>Multi-platform next-generation sequencing of the domestic turkey (Meleagris gallopavo): genome assembly and analysis.</title>
        <authorList>
            <person name="Dalloul R.A."/>
            <person name="Long J.A."/>
            <person name="Zimin A.V."/>
            <person name="Aslam L."/>
            <person name="Beal K."/>
            <person name="Blomberg L.A."/>
            <person name="Bouffard P."/>
            <person name="Burt D.W."/>
            <person name="Crasta O."/>
            <person name="Crooijmans R.P."/>
            <person name="Cooper K."/>
            <person name="Coulombe R.A."/>
            <person name="De S."/>
            <person name="Delany M.E."/>
            <person name="Dodgson J.B."/>
            <person name="Dong J.J."/>
            <person name="Evans C."/>
            <person name="Frederickson K.M."/>
            <person name="Flicek P."/>
            <person name="Florea L."/>
            <person name="Folkerts O."/>
            <person name="Groenen M.A."/>
            <person name="Harkins T.T."/>
            <person name="Herrero J."/>
            <person name="Hoffmann S."/>
            <person name="Megens H.J."/>
            <person name="Jiang A."/>
            <person name="de Jong P."/>
            <person name="Kaiser P."/>
            <person name="Kim H."/>
            <person name="Kim K.W."/>
            <person name="Kim S."/>
            <person name="Langenberger D."/>
            <person name="Lee M.K."/>
            <person name="Lee T."/>
            <person name="Mane S."/>
            <person name="Marcais G."/>
            <person name="Marz M."/>
            <person name="McElroy A.P."/>
            <person name="Modise T."/>
            <person name="Nefedov M."/>
            <person name="Notredame C."/>
            <person name="Paton I.R."/>
            <person name="Payne W.S."/>
            <person name="Pertea G."/>
            <person name="Prickett D."/>
            <person name="Puiu D."/>
            <person name="Qioa D."/>
            <person name="Raineri E."/>
            <person name="Ruffier M."/>
            <person name="Salzberg S.L."/>
            <person name="Schatz M.C."/>
            <person name="Scheuring C."/>
            <person name="Schmidt C.J."/>
            <person name="Schroeder S."/>
            <person name="Searle S.M."/>
            <person name="Smith E.J."/>
            <person name="Smith J."/>
            <person name="Sonstegard T.S."/>
            <person name="Stadler P.F."/>
            <person name="Tafer H."/>
            <person name="Tu Z.J."/>
            <person name="Van Tassell C.P."/>
            <person name="Vilella A.J."/>
            <person name="Williams K.P."/>
            <person name="Yorke J.A."/>
            <person name="Zhang L."/>
            <person name="Zhang H.B."/>
            <person name="Zhang X."/>
            <person name="Zhang Y."/>
            <person name="Reed K.M."/>
        </authorList>
    </citation>
    <scope>NUCLEOTIDE SEQUENCE [LARGE SCALE GENOMIC DNA]</scope>
</reference>
<dbReference type="SUPFAM" id="SSF46689">
    <property type="entry name" value="Homeodomain-like"/>
    <property type="match status" value="1"/>
</dbReference>
<dbReference type="InterPro" id="IPR022135">
    <property type="entry name" value="Distal-less_N"/>
</dbReference>
<evidence type="ECO:0000256" key="7">
    <source>
        <dbReference type="SAM" id="MobiDB-lite"/>
    </source>
</evidence>
<evidence type="ECO:0000313" key="10">
    <source>
        <dbReference type="Proteomes" id="UP000001645"/>
    </source>
</evidence>
<feature type="region of interest" description="Disordered" evidence="7">
    <location>
        <begin position="1"/>
        <end position="68"/>
    </location>
</feature>
<dbReference type="InParanoid" id="A0A803YH92"/>
<comment type="similarity">
    <text evidence="1">Belongs to the distal-less homeobox family.</text>
</comment>
<dbReference type="InterPro" id="IPR009057">
    <property type="entry name" value="Homeodomain-like_sf"/>
</dbReference>
<protein>
    <recommendedName>
        <fullName evidence="8">Homeobox domain-containing protein</fullName>
    </recommendedName>
</protein>
<dbReference type="Pfam" id="PF00046">
    <property type="entry name" value="Homeodomain"/>
    <property type="match status" value="1"/>
</dbReference>
<name>A0A803YH92_MELGA</name>
<dbReference type="GeneTree" id="ENSGT00940000158951"/>
<dbReference type="PANTHER" id="PTHR24327:SF28">
    <property type="entry name" value="HOMEOBOX PROTEIN DLX-3"/>
    <property type="match status" value="1"/>
</dbReference>
<dbReference type="Proteomes" id="UP000001645">
    <property type="component" value="Unplaced"/>
</dbReference>
<evidence type="ECO:0000256" key="3">
    <source>
        <dbReference type="ARBA" id="ARBA00023155"/>
    </source>
</evidence>
<evidence type="ECO:0000313" key="9">
    <source>
        <dbReference type="Ensembl" id="ENSMGAP00000031139.1"/>
    </source>
</evidence>
<evidence type="ECO:0000256" key="4">
    <source>
        <dbReference type="ARBA" id="ARBA00023242"/>
    </source>
</evidence>
<keyword evidence="2 5" id="KW-0238">DNA-binding</keyword>
<dbReference type="SMART" id="SM00389">
    <property type="entry name" value="HOX"/>
    <property type="match status" value="1"/>
</dbReference>
<dbReference type="GO" id="GO:0030855">
    <property type="term" value="P:epithelial cell differentiation"/>
    <property type="evidence" value="ECO:0007669"/>
    <property type="project" value="TreeGrafter"/>
</dbReference>
<dbReference type="GO" id="GO:0005634">
    <property type="term" value="C:nucleus"/>
    <property type="evidence" value="ECO:0007669"/>
    <property type="project" value="UniProtKB-SubCell"/>
</dbReference>
<keyword evidence="10" id="KW-1185">Reference proteome</keyword>
<dbReference type="InterPro" id="IPR001356">
    <property type="entry name" value="HD"/>
</dbReference>
<feature type="region of interest" description="Disordered" evidence="7">
    <location>
        <begin position="227"/>
        <end position="246"/>
    </location>
</feature>
<dbReference type="GO" id="GO:0000978">
    <property type="term" value="F:RNA polymerase II cis-regulatory region sequence-specific DNA binding"/>
    <property type="evidence" value="ECO:0007669"/>
    <property type="project" value="TreeGrafter"/>
</dbReference>
<dbReference type="Gene3D" id="1.10.10.60">
    <property type="entry name" value="Homeodomain-like"/>
    <property type="match status" value="1"/>
</dbReference>
<dbReference type="Pfam" id="PF12413">
    <property type="entry name" value="DLL_N"/>
    <property type="match status" value="1"/>
</dbReference>
<reference evidence="9" key="3">
    <citation type="submission" date="2025-09" db="UniProtKB">
        <authorList>
            <consortium name="Ensembl"/>
        </authorList>
    </citation>
    <scope>IDENTIFICATION</scope>
</reference>